<evidence type="ECO:0000313" key="3">
    <source>
        <dbReference type="Proteomes" id="UP001164459"/>
    </source>
</evidence>
<dbReference type="InterPro" id="IPR004360">
    <property type="entry name" value="Glyas_Fos-R_dOase_dom"/>
</dbReference>
<dbReference type="InterPro" id="IPR037523">
    <property type="entry name" value="VOC_core"/>
</dbReference>
<dbReference type="EMBL" id="CP114040">
    <property type="protein sequence ID" value="WAS94712.1"/>
    <property type="molecule type" value="Genomic_DNA"/>
</dbReference>
<sequence length="136" mass="14926">MIGFVVAAENPTASARWFEEHFGFEVGIDIGWYVNTRHPDHPNVSLDFVQRDHHSWPLTTRGKQVVGSLMALLVEDVDAEHARLGRAGLEIVLPLVTEPWGQRRFQVVAPDGLLVEVLQAVAPDPAWLAANGLAGS</sequence>
<keyword evidence="3" id="KW-1185">Reference proteome</keyword>
<accession>A0ABY7H6I1</accession>
<dbReference type="Pfam" id="PF00903">
    <property type="entry name" value="Glyoxalase"/>
    <property type="match status" value="1"/>
</dbReference>
<dbReference type="RefSeq" id="WP_269037047.1">
    <property type="nucleotide sequence ID" value="NZ_CP114040.1"/>
</dbReference>
<feature type="domain" description="VOC" evidence="1">
    <location>
        <begin position="1"/>
        <end position="120"/>
    </location>
</feature>
<dbReference type="Proteomes" id="UP001164459">
    <property type="component" value="Chromosome"/>
</dbReference>
<dbReference type="PROSITE" id="PS51819">
    <property type="entry name" value="VOC"/>
    <property type="match status" value="1"/>
</dbReference>
<dbReference type="Gene3D" id="3.30.720.120">
    <property type="match status" value="1"/>
</dbReference>
<gene>
    <name evidence="2" type="ORF">O0S08_01000</name>
</gene>
<organism evidence="2 3">
    <name type="scientific">Nannocystis punicea</name>
    <dbReference type="NCBI Taxonomy" id="2995304"/>
    <lineage>
        <taxon>Bacteria</taxon>
        <taxon>Pseudomonadati</taxon>
        <taxon>Myxococcota</taxon>
        <taxon>Polyangia</taxon>
        <taxon>Nannocystales</taxon>
        <taxon>Nannocystaceae</taxon>
        <taxon>Nannocystis</taxon>
    </lineage>
</organism>
<dbReference type="Gene3D" id="3.30.720.110">
    <property type="match status" value="1"/>
</dbReference>
<protein>
    <submittedName>
        <fullName evidence="2">VOC family protein</fullName>
    </submittedName>
</protein>
<dbReference type="SUPFAM" id="SSF54593">
    <property type="entry name" value="Glyoxalase/Bleomycin resistance protein/Dihydroxybiphenyl dioxygenase"/>
    <property type="match status" value="1"/>
</dbReference>
<evidence type="ECO:0000313" key="2">
    <source>
        <dbReference type="EMBL" id="WAS94712.1"/>
    </source>
</evidence>
<name>A0ABY7H6I1_9BACT</name>
<reference evidence="2" key="1">
    <citation type="submission" date="2022-11" db="EMBL/GenBank/DDBJ databases">
        <title>Minimal conservation of predation-associated metabolite biosynthetic gene clusters underscores biosynthetic potential of Myxococcota including descriptions for ten novel species: Archangium lansinium sp. nov., Myxococcus landrumus sp. nov., Nannocystis bai.</title>
        <authorList>
            <person name="Ahearne A."/>
            <person name="Stevens C."/>
            <person name="Dowd S."/>
        </authorList>
    </citation>
    <scope>NUCLEOTIDE SEQUENCE</scope>
    <source>
        <strain evidence="2">Fl3</strain>
    </source>
</reference>
<dbReference type="InterPro" id="IPR029068">
    <property type="entry name" value="Glyas_Bleomycin-R_OHBP_Dase"/>
</dbReference>
<evidence type="ECO:0000259" key="1">
    <source>
        <dbReference type="PROSITE" id="PS51819"/>
    </source>
</evidence>
<proteinExistence type="predicted"/>